<evidence type="ECO:0000313" key="3">
    <source>
        <dbReference type="EMBL" id="QWX10212.1"/>
    </source>
</evidence>
<keyword evidence="2" id="KW-0946">Virion</keyword>
<reference evidence="3" key="1">
    <citation type="submission" date="2020-09" db="EMBL/GenBank/DDBJ databases">
        <authorList>
            <person name="Gao C."/>
            <person name="Qiu Z."/>
        </authorList>
    </citation>
    <scope>NUCLEOTIDE SEQUENCE</scope>
</reference>
<dbReference type="GO" id="GO:0051701">
    <property type="term" value="P:biological process involved in interaction with host"/>
    <property type="evidence" value="ECO:0007669"/>
    <property type="project" value="UniProtKB-ARBA"/>
</dbReference>
<dbReference type="GO" id="GO:0019058">
    <property type="term" value="P:viral life cycle"/>
    <property type="evidence" value="ECO:0007669"/>
    <property type="project" value="UniProtKB-ARBA"/>
</dbReference>
<dbReference type="InterPro" id="IPR011050">
    <property type="entry name" value="Pectin_lyase_fold/virulence"/>
</dbReference>
<protein>
    <recommendedName>
        <fullName evidence="5">Pectate lyase superfamily protein domain-containing protein</fullName>
    </recommendedName>
</protein>
<gene>
    <name evidence="3" type="ORF">vBVpPBT1011_0013</name>
</gene>
<comment type="subcellular location">
    <subcellularLocation>
        <location evidence="1">Virion</location>
    </subcellularLocation>
</comment>
<dbReference type="EMBL" id="MW009675">
    <property type="protein sequence ID" value="QWX10212.1"/>
    <property type="molecule type" value="Genomic_DNA"/>
</dbReference>
<proteinExistence type="predicted"/>
<accession>A0A8F3BE98</accession>
<evidence type="ECO:0000313" key="4">
    <source>
        <dbReference type="Proteomes" id="UP000683424"/>
    </source>
</evidence>
<name>A0A8F3BE98_9CAUD</name>
<dbReference type="Gene3D" id="2.160.20.10">
    <property type="entry name" value="Single-stranded right-handed beta-helix, Pectin lyase-like"/>
    <property type="match status" value="1"/>
</dbReference>
<evidence type="ECO:0008006" key="5">
    <source>
        <dbReference type="Google" id="ProtNLM"/>
    </source>
</evidence>
<dbReference type="SUPFAM" id="SSF51126">
    <property type="entry name" value="Pectin lyase-like"/>
    <property type="match status" value="1"/>
</dbReference>
<evidence type="ECO:0000256" key="1">
    <source>
        <dbReference type="ARBA" id="ARBA00004328"/>
    </source>
</evidence>
<dbReference type="Proteomes" id="UP000683424">
    <property type="component" value="Segment"/>
</dbReference>
<sequence>MAERIEYAFGESGDLTPVPNQSVGTELSIEKGWSPAYSLPPDSPGYRYLDRGQHNYLWNLVTGNIKQWQDQAYPQWYGNFDYPIGAKVRHNDVNYNKQTNYEGSTSEPGLSADWVVVDGLQSQNEIVGGAIFKGSNGSYVQDGDTVPLGTTHLRVLVDGNPTIVAISPISIGIVSLLTDVGATIGANTVEFQPIIKLTPLKRVTDRAILSGVAIEGQKIEWQGYYSQSDGGSNWGIIKSGTHIEDGFSIFSIDANTYIEANLKGKSLNIRKAGAKGDKVSDDTARINLVKDYAEANISGRFDAGQCIRIPAGNFLVHAATGQDAISVTSSRILIKGYGPEVSVLYAPDCDFTMVHLDGTALSLYGTSIKGIRFNTPGNATGTQLKTTRLIDSDNSNLQFVGHYDGLVSDGCARTYFTSVIFTQDTRTANTSPRYAMDFRSDIGNNSDVHVSTWQIFMPDDRKTTHSVSIRGADGIYFNNGHQQGGVIVQPSGHGLNVCATVLWAQVYLDKADAENVIFTGQSAAYRNFEFDHSYMRGSQKGLVFDTTGPIEDIRWNGGRCANHTNSGVEMMNDLVSGVIINGVTMDGNCTSNNLGDSDILVRGDSHVFSTIVFRGGASNGRGLNLTNESSNCTSLGLDFTDSTQGIRYIDSGADNKIGVLNGVTFKNKGTASIPAGSSSVTVPHGMSVTPEIDSIFLQQRTTISPATSFWISNVTSTSFDVNLNASVTDVAVLSWLCDMTD</sequence>
<dbReference type="InterPro" id="IPR012334">
    <property type="entry name" value="Pectin_lyas_fold"/>
</dbReference>
<keyword evidence="4" id="KW-1185">Reference proteome</keyword>
<organism evidence="3 4">
    <name type="scientific">Vibrio phage vB_VpP_BT-1011</name>
    <dbReference type="NCBI Taxonomy" id="2799672"/>
    <lineage>
        <taxon>Viruses</taxon>
        <taxon>Duplodnaviria</taxon>
        <taxon>Heunggongvirae</taxon>
        <taxon>Uroviricota</taxon>
        <taxon>Caudoviricetes</taxon>
        <taxon>Tieomvirus</taxon>
        <taxon>Tieomvirus BT1011</taxon>
    </lineage>
</organism>
<evidence type="ECO:0000256" key="2">
    <source>
        <dbReference type="ARBA" id="ARBA00022844"/>
    </source>
</evidence>
<dbReference type="GO" id="GO:0044423">
    <property type="term" value="C:virion component"/>
    <property type="evidence" value="ECO:0007669"/>
    <property type="project" value="UniProtKB-KW"/>
</dbReference>